<comment type="cofactor">
    <cofactor evidence="1">
        <name>Zn(2+)</name>
        <dbReference type="ChEBI" id="CHEBI:29105"/>
    </cofactor>
</comment>
<reference evidence="9" key="1">
    <citation type="journal article" date="2014" name="Int. J. Syst. Evol. Microbiol.">
        <title>Complete genome sequence of Corynebacterium casei LMG S-19264T (=DSM 44701T), isolated from a smear-ripened cheese.</title>
        <authorList>
            <consortium name="US DOE Joint Genome Institute (JGI-PGF)"/>
            <person name="Walter F."/>
            <person name="Albersmeier A."/>
            <person name="Kalinowski J."/>
            <person name="Ruckert C."/>
        </authorList>
    </citation>
    <scope>NUCLEOTIDE SEQUENCE</scope>
    <source>
        <strain evidence="9">JCM 4059</strain>
    </source>
</reference>
<organism evidence="9 10">
    <name type="scientific">Streptomyces mashuensis</name>
    <dbReference type="NCBI Taxonomy" id="33904"/>
    <lineage>
        <taxon>Bacteria</taxon>
        <taxon>Bacillati</taxon>
        <taxon>Actinomycetota</taxon>
        <taxon>Actinomycetes</taxon>
        <taxon>Kitasatosporales</taxon>
        <taxon>Streptomycetaceae</taxon>
        <taxon>Streptomyces</taxon>
    </lineage>
</organism>
<evidence type="ECO:0000256" key="4">
    <source>
        <dbReference type="ARBA" id="ARBA00022801"/>
    </source>
</evidence>
<gene>
    <name evidence="9" type="ORF">GCM10010218_03140</name>
</gene>
<keyword evidence="6" id="KW-0482">Metalloprotease</keyword>
<evidence type="ECO:0000256" key="7">
    <source>
        <dbReference type="PROSITE-ProRule" id="PRU01379"/>
    </source>
</evidence>
<dbReference type="AlphaFoldDB" id="A0A919E786"/>
<reference evidence="9" key="2">
    <citation type="submission" date="2020-09" db="EMBL/GenBank/DDBJ databases">
        <authorList>
            <person name="Sun Q."/>
            <person name="Ohkuma M."/>
        </authorList>
    </citation>
    <scope>NUCLEOTIDE SEQUENCE</scope>
    <source>
        <strain evidence="9">JCM 4059</strain>
    </source>
</reference>
<dbReference type="PANTHER" id="PTHR11705">
    <property type="entry name" value="PROTEASE FAMILY M14 CARBOXYPEPTIDASE A,B"/>
    <property type="match status" value="1"/>
</dbReference>
<evidence type="ECO:0000313" key="9">
    <source>
        <dbReference type="EMBL" id="GHF25811.1"/>
    </source>
</evidence>
<dbReference type="EMBL" id="BNBD01000001">
    <property type="protein sequence ID" value="GHF25811.1"/>
    <property type="molecule type" value="Genomic_DNA"/>
</dbReference>
<keyword evidence="3" id="KW-0645">Protease</keyword>
<dbReference type="Pfam" id="PF00246">
    <property type="entry name" value="Peptidase_M14"/>
    <property type="match status" value="1"/>
</dbReference>
<dbReference type="PANTHER" id="PTHR11705:SF143">
    <property type="entry name" value="SLL0236 PROTEIN"/>
    <property type="match status" value="1"/>
</dbReference>
<keyword evidence="5" id="KW-0862">Zinc</keyword>
<evidence type="ECO:0000256" key="1">
    <source>
        <dbReference type="ARBA" id="ARBA00001947"/>
    </source>
</evidence>
<protein>
    <recommendedName>
        <fullName evidence="8">Peptidase M14 domain-containing protein</fullName>
    </recommendedName>
</protein>
<comment type="similarity">
    <text evidence="2 7">Belongs to the peptidase M14 family.</text>
</comment>
<feature type="domain" description="Peptidase M14" evidence="8">
    <location>
        <begin position="10"/>
        <end position="370"/>
    </location>
</feature>
<dbReference type="SUPFAM" id="SSF53187">
    <property type="entry name" value="Zn-dependent exopeptidases"/>
    <property type="match status" value="1"/>
</dbReference>
<proteinExistence type="inferred from homology"/>
<dbReference type="SMART" id="SM00631">
    <property type="entry name" value="Zn_pept"/>
    <property type="match status" value="1"/>
</dbReference>
<evidence type="ECO:0000256" key="5">
    <source>
        <dbReference type="ARBA" id="ARBA00022833"/>
    </source>
</evidence>
<dbReference type="InterPro" id="IPR000834">
    <property type="entry name" value="Peptidase_M14"/>
</dbReference>
<evidence type="ECO:0000256" key="6">
    <source>
        <dbReference type="ARBA" id="ARBA00023049"/>
    </source>
</evidence>
<name>A0A919E786_9ACTN</name>
<evidence type="ECO:0000256" key="3">
    <source>
        <dbReference type="ARBA" id="ARBA00022670"/>
    </source>
</evidence>
<dbReference type="PROSITE" id="PS52035">
    <property type="entry name" value="PEPTIDASE_M14"/>
    <property type="match status" value="1"/>
</dbReference>
<sequence length="373" mass="41018">MPAHTNSNARYLNTTEVDSALVRLAGAYPQLSRLVALPEPSVEGVTCHALEIGSTPDGGKDCVVLTGGVHAREWGSCEVLVLLAADLLEAYRRGTGLAYGGTRFDAAQVRALLDGLSVVVFPLVNPDGRHYSQTADPMWRKNRNRAHASGGPACVGVDINRNFDFLFDFTTAFAPNAGPRVSDDPCDYQTYQGPHPFSEPETRNVRWLLDTYAGTRWFVDVHSYSEDMLYIWGDDENQSADPDQNFRNPHYDGKRGLPHDTAYAEYIPESDADTALELAQEFCAGLHGVRGGTYTPMSGFHLYPTCGTSDDYAYSRHIVDGSKSKVLAFTIEWGKEDPNSDAASFHPPWAEMQRIVKDVDAGLVRFCLAALKT</sequence>
<keyword evidence="10" id="KW-1185">Reference proteome</keyword>
<dbReference type="GO" id="GO:0006508">
    <property type="term" value="P:proteolysis"/>
    <property type="evidence" value="ECO:0007669"/>
    <property type="project" value="UniProtKB-KW"/>
</dbReference>
<evidence type="ECO:0000259" key="8">
    <source>
        <dbReference type="PROSITE" id="PS52035"/>
    </source>
</evidence>
<evidence type="ECO:0000256" key="2">
    <source>
        <dbReference type="ARBA" id="ARBA00005988"/>
    </source>
</evidence>
<evidence type="ECO:0000313" key="10">
    <source>
        <dbReference type="Proteomes" id="UP000638313"/>
    </source>
</evidence>
<keyword evidence="4" id="KW-0378">Hydrolase</keyword>
<dbReference type="GO" id="GO:0008270">
    <property type="term" value="F:zinc ion binding"/>
    <property type="evidence" value="ECO:0007669"/>
    <property type="project" value="InterPro"/>
</dbReference>
<comment type="caution">
    <text evidence="9">The sequence shown here is derived from an EMBL/GenBank/DDBJ whole genome shotgun (WGS) entry which is preliminary data.</text>
</comment>
<accession>A0A919E786</accession>
<dbReference type="CDD" id="cd06228">
    <property type="entry name" value="M14-like"/>
    <property type="match status" value="1"/>
</dbReference>
<dbReference type="GO" id="GO:0004181">
    <property type="term" value="F:metallocarboxypeptidase activity"/>
    <property type="evidence" value="ECO:0007669"/>
    <property type="project" value="InterPro"/>
</dbReference>
<feature type="active site" description="Proton donor/acceptor" evidence="7">
    <location>
        <position position="332"/>
    </location>
</feature>
<dbReference type="Proteomes" id="UP000638313">
    <property type="component" value="Unassembled WGS sequence"/>
</dbReference>
<dbReference type="GO" id="GO:0005615">
    <property type="term" value="C:extracellular space"/>
    <property type="evidence" value="ECO:0007669"/>
    <property type="project" value="TreeGrafter"/>
</dbReference>
<dbReference type="Gene3D" id="3.40.630.10">
    <property type="entry name" value="Zn peptidases"/>
    <property type="match status" value="1"/>
</dbReference>